<accession>A0A6J6FA37</accession>
<gene>
    <name evidence="1" type="ORF">UFOPK1767_00618</name>
    <name evidence="2" type="ORF">UFOPK3339_00364</name>
</gene>
<reference evidence="1" key="1">
    <citation type="submission" date="2020-05" db="EMBL/GenBank/DDBJ databases">
        <authorList>
            <person name="Chiriac C."/>
            <person name="Salcher M."/>
            <person name="Ghai R."/>
            <person name="Kavagutti S V."/>
        </authorList>
    </citation>
    <scope>NUCLEOTIDE SEQUENCE</scope>
</reference>
<name>A0A6J6FA37_9ZZZZ</name>
<evidence type="ECO:0000313" key="1">
    <source>
        <dbReference type="EMBL" id="CAB4585701.1"/>
    </source>
</evidence>
<sequence>MTLTIEMLYPEIANLHGDNANIGYLARCLPDARVVRTGLNETPEFVSGKVDLVYLGPLTEKGQIRAIARLTPYKSRIEELIHSGTHFLFTHNAMECLGSRIVNTEMNYDMPGVGVFDFSSEVRMFERYTGKVMGSFDGVSQPIVGYKSQFSMVSGSPEIPGFMTTTRGIGRNPTTRVEGVRVNNFIGTSLIGPVLLMNPHLTEWLVSSLVPTRKPELALKDFAFAAYDARLREFQDDRTWSSFERVTR</sequence>
<organism evidence="1">
    <name type="scientific">freshwater metagenome</name>
    <dbReference type="NCBI Taxonomy" id="449393"/>
    <lineage>
        <taxon>unclassified sequences</taxon>
        <taxon>metagenomes</taxon>
        <taxon>ecological metagenomes</taxon>
    </lineage>
</organism>
<protein>
    <submittedName>
        <fullName evidence="1">Unannotated protein</fullName>
    </submittedName>
</protein>
<dbReference type="EMBL" id="CAEZTZ010000071">
    <property type="protein sequence ID" value="CAB4585701.1"/>
    <property type="molecule type" value="Genomic_DNA"/>
</dbReference>
<dbReference type="EMBL" id="CAFBLF010000037">
    <property type="protein sequence ID" value="CAB4860050.1"/>
    <property type="molecule type" value="Genomic_DNA"/>
</dbReference>
<dbReference type="AlphaFoldDB" id="A0A6J6FA37"/>
<proteinExistence type="predicted"/>
<evidence type="ECO:0000313" key="2">
    <source>
        <dbReference type="EMBL" id="CAB4860050.1"/>
    </source>
</evidence>